<comment type="caution">
    <text evidence="14">The sequence shown here is derived from an EMBL/GenBank/DDBJ whole genome shotgun (WGS) entry which is preliminary data.</text>
</comment>
<dbReference type="GO" id="GO:0005576">
    <property type="term" value="C:extracellular region"/>
    <property type="evidence" value="ECO:0007669"/>
    <property type="project" value="UniProtKB-SubCell"/>
</dbReference>
<evidence type="ECO:0000256" key="8">
    <source>
        <dbReference type="ARBA" id="ARBA00038932"/>
    </source>
</evidence>
<feature type="region of interest" description="Disordered" evidence="13">
    <location>
        <begin position="229"/>
        <end position="262"/>
    </location>
</feature>
<reference evidence="14 15" key="1">
    <citation type="submission" date="2015-09" db="EMBL/GenBank/DDBJ databases">
        <title>Host preference determinants of Valsa canker pathogens revealed by comparative genomics.</title>
        <authorList>
            <person name="Yin Z."/>
            <person name="Huang L."/>
        </authorList>
    </citation>
    <scope>NUCLEOTIDE SEQUENCE [LARGE SCALE GENOMIC DNA]</scope>
    <source>
        <strain evidence="14 15">YSFL</strain>
    </source>
</reference>
<keyword evidence="5" id="KW-0413">Isomerase</keyword>
<evidence type="ECO:0000256" key="5">
    <source>
        <dbReference type="ARBA" id="ARBA00023235"/>
    </source>
</evidence>
<feature type="region of interest" description="Disordered" evidence="13">
    <location>
        <begin position="274"/>
        <end position="297"/>
    </location>
</feature>
<dbReference type="PANTHER" id="PTHR11954">
    <property type="entry name" value="D-DOPACHROME DECARBOXYLASE"/>
    <property type="match status" value="1"/>
</dbReference>
<dbReference type="GO" id="GO:0004167">
    <property type="term" value="F:dopachrome isomerase activity"/>
    <property type="evidence" value="ECO:0007669"/>
    <property type="project" value="UniProtKB-EC"/>
</dbReference>
<evidence type="ECO:0000256" key="2">
    <source>
        <dbReference type="ARBA" id="ARBA00005851"/>
    </source>
</evidence>
<evidence type="ECO:0000256" key="7">
    <source>
        <dbReference type="ARBA" id="ARBA00036823"/>
    </source>
</evidence>
<comment type="subcellular location">
    <subcellularLocation>
        <location evidence="1">Secreted</location>
    </subcellularLocation>
</comment>
<evidence type="ECO:0000256" key="9">
    <source>
        <dbReference type="ARBA" id="ARBA00039086"/>
    </source>
</evidence>
<dbReference type="GO" id="GO:0050178">
    <property type="term" value="F:phenylpyruvate tautomerase activity"/>
    <property type="evidence" value="ECO:0007669"/>
    <property type="project" value="UniProtKB-EC"/>
</dbReference>
<organism evidence="14 15">
    <name type="scientific">Cytospora chrysosperma</name>
    <name type="common">Cytospora canker fungus</name>
    <name type="synonym">Sphaeria chrysosperma</name>
    <dbReference type="NCBI Taxonomy" id="252740"/>
    <lineage>
        <taxon>Eukaryota</taxon>
        <taxon>Fungi</taxon>
        <taxon>Dikarya</taxon>
        <taxon>Ascomycota</taxon>
        <taxon>Pezizomycotina</taxon>
        <taxon>Sordariomycetes</taxon>
        <taxon>Sordariomycetidae</taxon>
        <taxon>Diaporthales</taxon>
        <taxon>Cytosporaceae</taxon>
        <taxon>Cytospora</taxon>
    </lineage>
</organism>
<evidence type="ECO:0000256" key="10">
    <source>
        <dbReference type="ARBA" id="ARBA00041631"/>
    </source>
</evidence>
<keyword evidence="15" id="KW-1185">Reference proteome</keyword>
<dbReference type="Gene3D" id="3.30.429.10">
    <property type="entry name" value="Macrophage Migration Inhibitory Factor"/>
    <property type="match status" value="1"/>
</dbReference>
<dbReference type="STRING" id="252740.A0A423VUM9"/>
<proteinExistence type="inferred from homology"/>
<evidence type="ECO:0000313" key="14">
    <source>
        <dbReference type="EMBL" id="ROV94701.1"/>
    </source>
</evidence>
<dbReference type="EC" id="5.3.2.1" evidence="9"/>
<name>A0A423VUM9_CYTCH</name>
<dbReference type="SUPFAM" id="SSF55331">
    <property type="entry name" value="Tautomerase/MIF"/>
    <property type="match status" value="1"/>
</dbReference>
<feature type="compositionally biased region" description="Basic and acidic residues" evidence="13">
    <location>
        <begin position="278"/>
        <end position="288"/>
    </location>
</feature>
<gene>
    <name evidence="14" type="ORF">VSDG_06142</name>
</gene>
<dbReference type="EMBL" id="LJZO01000027">
    <property type="protein sequence ID" value="ROV94701.1"/>
    <property type="molecule type" value="Genomic_DNA"/>
</dbReference>
<evidence type="ECO:0000256" key="4">
    <source>
        <dbReference type="ARBA" id="ARBA00022525"/>
    </source>
</evidence>
<dbReference type="EC" id="5.3.3.12" evidence="8"/>
<dbReference type="PANTHER" id="PTHR11954:SF6">
    <property type="entry name" value="MACROPHAGE MIGRATION INHIBITORY FACTOR"/>
    <property type="match status" value="1"/>
</dbReference>
<comment type="catalytic activity">
    <reaction evidence="7">
        <text>L-dopachrome = 5,6-dihydroxyindole-2-carboxylate</text>
        <dbReference type="Rhea" id="RHEA:13041"/>
        <dbReference type="ChEBI" id="CHEBI:16875"/>
        <dbReference type="ChEBI" id="CHEBI:57509"/>
        <dbReference type="EC" id="5.3.3.12"/>
    </reaction>
</comment>
<sequence>MSLSERKTVASKYPWILPQLTETHELMRPITRRPPGDNSIPEAMTMGRMELARRKSNYYDGAFSVNGAENPRRERILGDSMVMVELKTNVIIGDEFVFITELSAKLAERYQRPLSSVAVHVQHSSCIFFAGTFEPAYTVTVSALAPYVQPVTNRRNAYLLSEHLEEVLGVPSPRGLIRFTALPEDDVALSGKTMAQVLEEDGGAGVSMAVIDEEKPASSARRKRLSVKSFSNIKASPPTGEVTPPMSADDSPPVVERPENIKVAKRRKSFVAGLFGRSDSKKENKKQVPEASGAPTY</sequence>
<protein>
    <recommendedName>
        <fullName evidence="12">L-dopachrome isomerase</fullName>
        <ecNumber evidence="9">5.3.2.1</ecNumber>
        <ecNumber evidence="8">5.3.3.12</ecNumber>
    </recommendedName>
    <alternativeName>
        <fullName evidence="10">L-dopachrome tautomerase</fullName>
    </alternativeName>
    <alternativeName>
        <fullName evidence="11">Phenylpyruvate tautomerase</fullName>
    </alternativeName>
</protein>
<dbReference type="AlphaFoldDB" id="A0A423VUM9"/>
<evidence type="ECO:0000256" key="13">
    <source>
        <dbReference type="SAM" id="MobiDB-lite"/>
    </source>
</evidence>
<dbReference type="InterPro" id="IPR001398">
    <property type="entry name" value="Macrophage_inhib_fac"/>
</dbReference>
<evidence type="ECO:0000256" key="1">
    <source>
        <dbReference type="ARBA" id="ARBA00004613"/>
    </source>
</evidence>
<evidence type="ECO:0000256" key="6">
    <source>
        <dbReference type="ARBA" id="ARBA00036735"/>
    </source>
</evidence>
<dbReference type="OrthoDB" id="255819at2759"/>
<dbReference type="Pfam" id="PF01187">
    <property type="entry name" value="MIF"/>
    <property type="match status" value="1"/>
</dbReference>
<evidence type="ECO:0000256" key="12">
    <source>
        <dbReference type="ARBA" id="ARBA00042730"/>
    </source>
</evidence>
<keyword evidence="3" id="KW-0202">Cytokine</keyword>
<evidence type="ECO:0000313" key="15">
    <source>
        <dbReference type="Proteomes" id="UP000284375"/>
    </source>
</evidence>
<dbReference type="InterPro" id="IPR014347">
    <property type="entry name" value="Tautomerase/MIF_sf"/>
</dbReference>
<dbReference type="Proteomes" id="UP000284375">
    <property type="component" value="Unassembled WGS sequence"/>
</dbReference>
<keyword evidence="4" id="KW-0964">Secreted</keyword>
<evidence type="ECO:0000256" key="3">
    <source>
        <dbReference type="ARBA" id="ARBA00022514"/>
    </source>
</evidence>
<accession>A0A423VUM9</accession>
<comment type="similarity">
    <text evidence="2">Belongs to the MIF family.</text>
</comment>
<comment type="catalytic activity">
    <reaction evidence="6">
        <text>3-phenylpyruvate = enol-phenylpyruvate</text>
        <dbReference type="Rhea" id="RHEA:17097"/>
        <dbReference type="ChEBI" id="CHEBI:16815"/>
        <dbReference type="ChEBI" id="CHEBI:18005"/>
        <dbReference type="EC" id="5.3.2.1"/>
    </reaction>
</comment>
<evidence type="ECO:0000256" key="11">
    <source>
        <dbReference type="ARBA" id="ARBA00041912"/>
    </source>
</evidence>